<sequence length="544" mass="59739">MHAHGLASARSQCAYTYTQGYRPLCLRVHTRAHTGHAHNSMMSSIASVHTQPCTVLHNRSIHAHMNSIRPGIYTYIHPGGSYPQAHTARPRTNTHTCLSSTHTRTPNSILLSKYTRSMHTTTYPCTCTRTHMHTHAHPMDVVSCNTPQCRVPLLRTHLCADRGIGVHVLQARGVKNMSGSVAKVSYAGPSSAPSQKLKGTKQRAPGVTKDKQAWNTKIITGKKSKRSNVMDTNSLSVADRARVPIANKIFTGYCEFVASCTDMDHIPKHTGAVEIAVLGRSNVGKSSLLNALMSREKLVKTAKRPGHTKKLNFFRVGPNKANAETVRLVDMPGHGHASKEEWMDLIGNYLRTGRCALVLVLISAEHGLKETDKLALRLVAKIRHPADLQTNEKYPHTHSKTGTMIPHPFHYAQEKSDTTGESGPDLNIESGARKNGKGRRHATAETQGLGVGDFTYLRTMVVLTKEDKVSVTARRKAEMEVNAFLHELNISTAPLSVTANVPIEVLLSEFDPTSANSDIISASAREKTGIEEARLAIINKLRLY</sequence>
<dbReference type="InterPro" id="IPR027417">
    <property type="entry name" value="P-loop_NTPase"/>
</dbReference>
<gene>
    <name evidence="3" type="ORF">SARC_06569</name>
</gene>
<evidence type="ECO:0000313" key="4">
    <source>
        <dbReference type="Proteomes" id="UP000054560"/>
    </source>
</evidence>
<proteinExistence type="predicted"/>
<keyword evidence="4" id="KW-1185">Reference proteome</keyword>
<evidence type="ECO:0000256" key="1">
    <source>
        <dbReference type="SAM" id="MobiDB-lite"/>
    </source>
</evidence>
<feature type="region of interest" description="Disordered" evidence="1">
    <location>
        <begin position="186"/>
        <end position="208"/>
    </location>
</feature>
<dbReference type="eggNOG" id="KOG2486">
    <property type="taxonomic scope" value="Eukaryota"/>
</dbReference>
<dbReference type="Pfam" id="PF01926">
    <property type="entry name" value="MMR_HSR1"/>
    <property type="match status" value="1"/>
</dbReference>
<dbReference type="InterPro" id="IPR052279">
    <property type="entry name" value="EngB_GTPase"/>
</dbReference>
<dbReference type="EMBL" id="KQ242070">
    <property type="protein sequence ID" value="KNC81089.1"/>
    <property type="molecule type" value="Genomic_DNA"/>
</dbReference>
<dbReference type="AlphaFoldDB" id="A0A0L0FWU4"/>
<dbReference type="SUPFAM" id="SSF52540">
    <property type="entry name" value="P-loop containing nucleoside triphosphate hydrolases"/>
    <property type="match status" value="1"/>
</dbReference>
<dbReference type="Gene3D" id="3.40.50.300">
    <property type="entry name" value="P-loop containing nucleotide triphosphate hydrolases"/>
    <property type="match status" value="1"/>
</dbReference>
<accession>A0A0L0FWU4</accession>
<protein>
    <recommendedName>
        <fullName evidence="2">G domain-containing protein</fullName>
    </recommendedName>
</protein>
<evidence type="ECO:0000259" key="2">
    <source>
        <dbReference type="Pfam" id="PF01926"/>
    </source>
</evidence>
<evidence type="ECO:0000313" key="3">
    <source>
        <dbReference type="EMBL" id="KNC81089.1"/>
    </source>
</evidence>
<dbReference type="InterPro" id="IPR006073">
    <property type="entry name" value="GTP-bd"/>
</dbReference>
<dbReference type="RefSeq" id="XP_014154991.1">
    <property type="nucleotide sequence ID" value="XM_014299516.1"/>
</dbReference>
<dbReference type="GeneID" id="25907073"/>
<dbReference type="PANTHER" id="PTHR46498">
    <property type="entry name" value="GTP-BINDING PROTEIN 8"/>
    <property type="match status" value="1"/>
</dbReference>
<reference evidence="3 4" key="1">
    <citation type="submission" date="2011-02" db="EMBL/GenBank/DDBJ databases">
        <title>The Genome Sequence of Sphaeroforma arctica JP610.</title>
        <authorList>
            <consortium name="The Broad Institute Genome Sequencing Platform"/>
            <person name="Russ C."/>
            <person name="Cuomo C."/>
            <person name="Young S.K."/>
            <person name="Zeng Q."/>
            <person name="Gargeya S."/>
            <person name="Alvarado L."/>
            <person name="Berlin A."/>
            <person name="Chapman S.B."/>
            <person name="Chen Z."/>
            <person name="Freedman E."/>
            <person name="Gellesch M."/>
            <person name="Goldberg J."/>
            <person name="Griggs A."/>
            <person name="Gujja S."/>
            <person name="Heilman E."/>
            <person name="Heiman D."/>
            <person name="Howarth C."/>
            <person name="Mehta T."/>
            <person name="Neiman D."/>
            <person name="Pearson M."/>
            <person name="Roberts A."/>
            <person name="Saif S."/>
            <person name="Shea T."/>
            <person name="Shenoy N."/>
            <person name="Sisk P."/>
            <person name="Stolte C."/>
            <person name="Sykes S."/>
            <person name="White J."/>
            <person name="Yandava C."/>
            <person name="Burger G."/>
            <person name="Gray M.W."/>
            <person name="Holland P.W.H."/>
            <person name="King N."/>
            <person name="Lang F.B.F."/>
            <person name="Roger A.J."/>
            <person name="Ruiz-Trillo I."/>
            <person name="Haas B."/>
            <person name="Nusbaum C."/>
            <person name="Birren B."/>
        </authorList>
    </citation>
    <scope>NUCLEOTIDE SEQUENCE [LARGE SCALE GENOMIC DNA]</scope>
    <source>
        <strain evidence="3 4">JP610</strain>
    </source>
</reference>
<dbReference type="GO" id="GO:0005525">
    <property type="term" value="F:GTP binding"/>
    <property type="evidence" value="ECO:0007669"/>
    <property type="project" value="InterPro"/>
</dbReference>
<organism evidence="3 4">
    <name type="scientific">Sphaeroforma arctica JP610</name>
    <dbReference type="NCBI Taxonomy" id="667725"/>
    <lineage>
        <taxon>Eukaryota</taxon>
        <taxon>Ichthyosporea</taxon>
        <taxon>Ichthyophonida</taxon>
        <taxon>Sphaeroforma</taxon>
    </lineage>
</organism>
<feature type="domain" description="G" evidence="2">
    <location>
        <begin position="274"/>
        <end position="381"/>
    </location>
</feature>
<dbReference type="PANTHER" id="PTHR46498:SF1">
    <property type="entry name" value="GTP-BINDING PROTEIN 8"/>
    <property type="match status" value="1"/>
</dbReference>
<dbReference type="Proteomes" id="UP000054560">
    <property type="component" value="Unassembled WGS sequence"/>
</dbReference>
<dbReference type="OrthoDB" id="391988at2759"/>
<feature type="region of interest" description="Disordered" evidence="1">
    <location>
        <begin position="413"/>
        <end position="444"/>
    </location>
</feature>
<dbReference type="GO" id="GO:0005739">
    <property type="term" value="C:mitochondrion"/>
    <property type="evidence" value="ECO:0007669"/>
    <property type="project" value="TreeGrafter"/>
</dbReference>
<name>A0A0L0FWU4_9EUKA</name>
<dbReference type="STRING" id="667725.A0A0L0FWU4"/>